<dbReference type="PROSITE" id="PS51257">
    <property type="entry name" value="PROKAR_LIPOPROTEIN"/>
    <property type="match status" value="1"/>
</dbReference>
<dbReference type="AlphaFoldDB" id="A0A5C5YUW7"/>
<gene>
    <name evidence="1" type="ORF">CA13_02360</name>
</gene>
<name>A0A5C5YUW7_9BACT</name>
<comment type="caution">
    <text evidence="1">The sequence shown here is derived from an EMBL/GenBank/DDBJ whole genome shotgun (WGS) entry which is preliminary data.</text>
</comment>
<dbReference type="EMBL" id="SJPJ01000001">
    <property type="protein sequence ID" value="TWT78839.1"/>
    <property type="molecule type" value="Genomic_DNA"/>
</dbReference>
<evidence type="ECO:0000313" key="2">
    <source>
        <dbReference type="Proteomes" id="UP000315010"/>
    </source>
</evidence>
<evidence type="ECO:0000313" key="1">
    <source>
        <dbReference type="EMBL" id="TWT78839.1"/>
    </source>
</evidence>
<proteinExistence type="predicted"/>
<reference evidence="1 2" key="1">
    <citation type="submission" date="2019-02" db="EMBL/GenBank/DDBJ databases">
        <title>Deep-cultivation of Planctomycetes and their phenomic and genomic characterization uncovers novel biology.</title>
        <authorList>
            <person name="Wiegand S."/>
            <person name="Jogler M."/>
            <person name="Boedeker C."/>
            <person name="Pinto D."/>
            <person name="Vollmers J."/>
            <person name="Rivas-Marin E."/>
            <person name="Kohn T."/>
            <person name="Peeters S.H."/>
            <person name="Heuer A."/>
            <person name="Rast P."/>
            <person name="Oberbeckmann S."/>
            <person name="Bunk B."/>
            <person name="Jeske O."/>
            <person name="Meyerdierks A."/>
            <person name="Storesund J.E."/>
            <person name="Kallscheuer N."/>
            <person name="Luecker S."/>
            <person name="Lage O.M."/>
            <person name="Pohl T."/>
            <person name="Merkel B.J."/>
            <person name="Hornburger P."/>
            <person name="Mueller R.-W."/>
            <person name="Bruemmer F."/>
            <person name="Labrenz M."/>
            <person name="Spormann A.M."/>
            <person name="Op Den Camp H."/>
            <person name="Overmann J."/>
            <person name="Amann R."/>
            <person name="Jetten M.S.M."/>
            <person name="Mascher T."/>
            <person name="Medema M.H."/>
            <person name="Devos D.P."/>
            <person name="Kaster A.-K."/>
            <person name="Ovreas L."/>
            <person name="Rohde M."/>
            <person name="Galperin M.Y."/>
            <person name="Jogler C."/>
        </authorList>
    </citation>
    <scope>NUCLEOTIDE SEQUENCE [LARGE SCALE GENOMIC DNA]</scope>
    <source>
        <strain evidence="1 2">CA13</strain>
    </source>
</reference>
<organism evidence="1 2">
    <name type="scientific">Novipirellula herctigrandis</name>
    <dbReference type="NCBI Taxonomy" id="2527986"/>
    <lineage>
        <taxon>Bacteria</taxon>
        <taxon>Pseudomonadati</taxon>
        <taxon>Planctomycetota</taxon>
        <taxon>Planctomycetia</taxon>
        <taxon>Pirellulales</taxon>
        <taxon>Pirellulaceae</taxon>
        <taxon>Novipirellula</taxon>
    </lineage>
</organism>
<protein>
    <submittedName>
        <fullName evidence="1">Uncharacterized protein</fullName>
    </submittedName>
</protein>
<keyword evidence="2" id="KW-1185">Reference proteome</keyword>
<accession>A0A5C5YUW7</accession>
<sequence>MKYLSLLLVTAFVGLATMTTGCEKSNEVTVNQPKEVKTKEQVLAEIAATDLENEKLTEQRKDDD</sequence>
<dbReference type="Proteomes" id="UP000315010">
    <property type="component" value="Unassembled WGS sequence"/>
</dbReference>
<dbReference type="RefSeq" id="WP_146393948.1">
    <property type="nucleotide sequence ID" value="NZ_SJPJ01000001.1"/>
</dbReference>